<comment type="caution">
    <text evidence="3">The sequence shown here is derived from an EMBL/GenBank/DDBJ whole genome shotgun (WGS) entry which is preliminary data.</text>
</comment>
<keyword evidence="2" id="KW-0472">Membrane</keyword>
<feature type="transmembrane region" description="Helical" evidence="2">
    <location>
        <begin position="6"/>
        <end position="24"/>
    </location>
</feature>
<evidence type="ECO:0000256" key="1">
    <source>
        <dbReference type="SAM" id="Coils"/>
    </source>
</evidence>
<dbReference type="Proteomes" id="UP000238541">
    <property type="component" value="Unassembled WGS sequence"/>
</dbReference>
<evidence type="ECO:0000313" key="3">
    <source>
        <dbReference type="EMBL" id="PPK37616.1"/>
    </source>
</evidence>
<dbReference type="EMBL" id="NIRS01000004">
    <property type="protein sequence ID" value="PPK37616.1"/>
    <property type="molecule type" value="Genomic_DNA"/>
</dbReference>
<reference evidence="4" key="1">
    <citation type="submission" date="2017-06" db="EMBL/GenBank/DDBJ databases">
        <authorList>
            <person name="Furmanczyk E.M."/>
        </authorList>
    </citation>
    <scope>NUCLEOTIDE SEQUENCE [LARGE SCALE GENOMIC DNA]</scope>
    <source>
        <strain evidence="4">AP3_16</strain>
    </source>
</reference>
<gene>
    <name evidence="3" type="ORF">CD175_15170</name>
</gene>
<accession>A0A2S6FJJ9</accession>
<dbReference type="AlphaFoldDB" id="A0A2S6FJJ9"/>
<organism evidence="3 4">
    <name type="scientific">Pseudomonas laurylsulfatiphila</name>
    <dbReference type="NCBI Taxonomy" id="2011015"/>
    <lineage>
        <taxon>Bacteria</taxon>
        <taxon>Pseudomonadati</taxon>
        <taxon>Pseudomonadota</taxon>
        <taxon>Gammaproteobacteria</taxon>
        <taxon>Pseudomonadales</taxon>
        <taxon>Pseudomonadaceae</taxon>
        <taxon>Pseudomonas</taxon>
    </lineage>
</organism>
<keyword evidence="1" id="KW-0175">Coiled coil</keyword>
<evidence type="ECO:0000256" key="2">
    <source>
        <dbReference type="SAM" id="Phobius"/>
    </source>
</evidence>
<feature type="coiled-coil region" evidence="1">
    <location>
        <begin position="54"/>
        <end position="81"/>
    </location>
</feature>
<protein>
    <submittedName>
        <fullName evidence="3">Uncharacterized protein</fullName>
    </submittedName>
</protein>
<keyword evidence="2" id="KW-0812">Transmembrane</keyword>
<name>A0A2S6FJJ9_9PSED</name>
<sequence>MGFESWVSMAMLGLILSVLVALYTRCGKTWRLLSYWHVTTQERQTRSNWHAEENRELRSALRAEKAHVEQLQRKVEILQALLPVA</sequence>
<evidence type="ECO:0000313" key="4">
    <source>
        <dbReference type="Proteomes" id="UP000238541"/>
    </source>
</evidence>
<dbReference type="RefSeq" id="WP_104449583.1">
    <property type="nucleotide sequence ID" value="NZ_NIRS01000004.1"/>
</dbReference>
<proteinExistence type="predicted"/>
<keyword evidence="2" id="KW-1133">Transmembrane helix</keyword>
<keyword evidence="4" id="KW-1185">Reference proteome</keyword>